<dbReference type="Proteomes" id="UP001224122">
    <property type="component" value="Unassembled WGS sequence"/>
</dbReference>
<gene>
    <name evidence="1" type="ORF">J2S10_001387</name>
</gene>
<keyword evidence="2" id="KW-1185">Reference proteome</keyword>
<protein>
    <submittedName>
        <fullName evidence="1">Uncharacterized protein</fullName>
    </submittedName>
</protein>
<comment type="caution">
    <text evidence="1">The sequence shown here is derived from an EMBL/GenBank/DDBJ whole genome shotgun (WGS) entry which is preliminary data.</text>
</comment>
<name>A0ABT9XRQ5_9BACI</name>
<reference evidence="1 2" key="1">
    <citation type="submission" date="2023-07" db="EMBL/GenBank/DDBJ databases">
        <title>Genomic Encyclopedia of Type Strains, Phase IV (KMG-IV): sequencing the most valuable type-strain genomes for metagenomic binning, comparative biology and taxonomic classification.</title>
        <authorList>
            <person name="Goeker M."/>
        </authorList>
    </citation>
    <scope>NUCLEOTIDE SEQUENCE [LARGE SCALE GENOMIC DNA]</scope>
    <source>
        <strain evidence="1 2">DSM 27594</strain>
    </source>
</reference>
<evidence type="ECO:0000313" key="2">
    <source>
        <dbReference type="Proteomes" id="UP001224122"/>
    </source>
</evidence>
<dbReference type="RefSeq" id="WP_307405834.1">
    <property type="nucleotide sequence ID" value="NZ_JAUSTW010000002.1"/>
</dbReference>
<proteinExistence type="predicted"/>
<sequence length="78" mass="8944">MTSGDPNLVEYKNNEMYPTFTYSLLDNFISGQVYMDGSDKSALIRTDSGIFVVAGEQINNNFHNLILEIYEDRNKENQ</sequence>
<accession>A0ABT9XRQ5</accession>
<dbReference type="EMBL" id="JAUSTW010000002">
    <property type="protein sequence ID" value="MDQ0198246.1"/>
    <property type="molecule type" value="Genomic_DNA"/>
</dbReference>
<organism evidence="1 2">
    <name type="scientific">Neobacillus ginsengisoli</name>
    <dbReference type="NCBI Taxonomy" id="904295"/>
    <lineage>
        <taxon>Bacteria</taxon>
        <taxon>Bacillati</taxon>
        <taxon>Bacillota</taxon>
        <taxon>Bacilli</taxon>
        <taxon>Bacillales</taxon>
        <taxon>Bacillaceae</taxon>
        <taxon>Neobacillus</taxon>
    </lineage>
</organism>
<evidence type="ECO:0000313" key="1">
    <source>
        <dbReference type="EMBL" id="MDQ0198246.1"/>
    </source>
</evidence>